<dbReference type="GO" id="GO:0004519">
    <property type="term" value="F:endonuclease activity"/>
    <property type="evidence" value="ECO:0007669"/>
    <property type="project" value="UniProtKB-KW"/>
</dbReference>
<evidence type="ECO:0000313" key="3">
    <source>
        <dbReference type="Proteomes" id="UP000229839"/>
    </source>
</evidence>
<dbReference type="EMBL" id="NJGE01000043">
    <property type="protein sequence ID" value="PIT67872.1"/>
    <property type="molecule type" value="Genomic_DNA"/>
</dbReference>
<evidence type="ECO:0000313" key="1">
    <source>
        <dbReference type="EMBL" id="PIT67864.1"/>
    </source>
</evidence>
<comment type="caution">
    <text evidence="2">The sequence shown here is derived from an EMBL/GenBank/DDBJ whole genome shotgun (WGS) entry which is preliminary data.</text>
</comment>
<proteinExistence type="predicted"/>
<protein>
    <submittedName>
        <fullName evidence="2">Type III restriction endonuclease subunit R</fullName>
    </submittedName>
</protein>
<dbReference type="EMBL" id="NJGE01000044">
    <property type="protein sequence ID" value="PIT67864.1"/>
    <property type="molecule type" value="Genomic_DNA"/>
</dbReference>
<name>A0A2N9Y839_9HYPH</name>
<dbReference type="AlphaFoldDB" id="A0A2N9Y839"/>
<dbReference type="Proteomes" id="UP000229839">
    <property type="component" value="Unassembled WGS sequence"/>
</dbReference>
<keyword evidence="2" id="KW-0378">Hydrolase</keyword>
<feature type="non-terminal residue" evidence="2">
    <location>
        <position position="1"/>
    </location>
</feature>
<evidence type="ECO:0000313" key="2">
    <source>
        <dbReference type="EMBL" id="PIT67872.1"/>
    </source>
</evidence>
<accession>A0A2N9Y839</accession>
<gene>
    <name evidence="2" type="ORF">CER18_09305</name>
    <name evidence="1" type="ORF">CER18_09330</name>
</gene>
<keyword evidence="2" id="KW-0255">Endonuclease</keyword>
<keyword evidence="2" id="KW-0540">Nuclease</keyword>
<organism evidence="2 3">
    <name type="scientific">Bartonella tribocorum</name>
    <dbReference type="NCBI Taxonomy" id="85701"/>
    <lineage>
        <taxon>Bacteria</taxon>
        <taxon>Pseudomonadati</taxon>
        <taxon>Pseudomonadota</taxon>
        <taxon>Alphaproteobacteria</taxon>
        <taxon>Hyphomicrobiales</taxon>
        <taxon>Bartonellaceae</taxon>
        <taxon>Bartonella</taxon>
    </lineage>
</organism>
<reference evidence="2 3" key="1">
    <citation type="submission" date="2017-06" db="EMBL/GenBank/DDBJ databases">
        <title>Draft genome of Bartonella tribocorum strain L103, isolated from a rodent in Laos.</title>
        <authorList>
            <person name="Hadjadj L."/>
            <person name="Jiyipong T."/>
            <person name="Morand S."/>
            <person name="Diene S.M."/>
            <person name="Rolain J.-M."/>
        </authorList>
    </citation>
    <scope>NUCLEOTIDE SEQUENCE [LARGE SCALE GENOMIC DNA]</scope>
    <source>
        <strain evidence="2 3">L103</strain>
    </source>
</reference>
<sequence length="56" mass="6317">KTDKKSGIVNDANRYAVETVGNPAYPLELFQRVITVSLETMKIVKNLPNLVLRETE</sequence>